<dbReference type="PANTHER" id="PTHR35093:SF8">
    <property type="entry name" value="OUTER MEMBRANE PROTEIN NMB0088-RELATED"/>
    <property type="match status" value="1"/>
</dbReference>
<dbReference type="AlphaFoldDB" id="A0A4Y6PNJ2"/>
<feature type="chain" id="PRO_5030106130" description="Transporter" evidence="8">
    <location>
        <begin position="26"/>
        <end position="419"/>
    </location>
</feature>
<feature type="signal peptide" evidence="8">
    <location>
        <begin position="1"/>
        <end position="25"/>
    </location>
</feature>
<evidence type="ECO:0000256" key="3">
    <source>
        <dbReference type="ARBA" id="ARBA00022452"/>
    </source>
</evidence>
<dbReference type="PANTHER" id="PTHR35093">
    <property type="entry name" value="OUTER MEMBRANE PROTEIN NMB0088-RELATED"/>
    <property type="match status" value="1"/>
</dbReference>
<dbReference type="Gene3D" id="2.40.160.60">
    <property type="entry name" value="Outer membrane protein transport protein (OMPP1/FadL/TodX)"/>
    <property type="match status" value="1"/>
</dbReference>
<name>A0A4Y6PNJ2_PERCE</name>
<protein>
    <recommendedName>
        <fullName evidence="11">Transporter</fullName>
    </recommendedName>
</protein>
<proteinExistence type="inferred from homology"/>
<dbReference type="Pfam" id="PF03349">
    <property type="entry name" value="Toluene_X"/>
    <property type="match status" value="1"/>
</dbReference>
<evidence type="ECO:0000256" key="2">
    <source>
        <dbReference type="ARBA" id="ARBA00008163"/>
    </source>
</evidence>
<evidence type="ECO:0000313" key="9">
    <source>
        <dbReference type="EMBL" id="QDG49773.1"/>
    </source>
</evidence>
<gene>
    <name evidence="9" type="ORF">FIV42_03175</name>
</gene>
<accession>A0A4Y6PNJ2</accession>
<dbReference type="SUPFAM" id="SSF56935">
    <property type="entry name" value="Porins"/>
    <property type="match status" value="1"/>
</dbReference>
<dbReference type="GO" id="GO:0015483">
    <property type="term" value="F:long-chain fatty acid transporting porin activity"/>
    <property type="evidence" value="ECO:0007669"/>
    <property type="project" value="TreeGrafter"/>
</dbReference>
<keyword evidence="7" id="KW-0998">Cell outer membrane</keyword>
<evidence type="ECO:0008006" key="11">
    <source>
        <dbReference type="Google" id="ProtNLM"/>
    </source>
</evidence>
<keyword evidence="10" id="KW-1185">Reference proteome</keyword>
<evidence type="ECO:0000256" key="8">
    <source>
        <dbReference type="SAM" id="SignalP"/>
    </source>
</evidence>
<dbReference type="EMBL" id="CP041186">
    <property type="protein sequence ID" value="QDG49773.1"/>
    <property type="molecule type" value="Genomic_DNA"/>
</dbReference>
<keyword evidence="4" id="KW-0812">Transmembrane</keyword>
<evidence type="ECO:0000256" key="4">
    <source>
        <dbReference type="ARBA" id="ARBA00022692"/>
    </source>
</evidence>
<accession>A0A5B8XZZ6</accession>
<comment type="similarity">
    <text evidence="2">Belongs to the OmpP1/FadL family.</text>
</comment>
<dbReference type="InterPro" id="IPR005017">
    <property type="entry name" value="OMPP1/FadL/TodX"/>
</dbReference>
<keyword evidence="6" id="KW-0472">Membrane</keyword>
<comment type="subcellular location">
    <subcellularLocation>
        <location evidence="1">Cell outer membrane</location>
        <topology evidence="1">Multi-pass membrane protein</topology>
    </subcellularLocation>
</comment>
<dbReference type="GO" id="GO:0009279">
    <property type="term" value="C:cell outer membrane"/>
    <property type="evidence" value="ECO:0007669"/>
    <property type="project" value="UniProtKB-SubCell"/>
</dbReference>
<evidence type="ECO:0000256" key="1">
    <source>
        <dbReference type="ARBA" id="ARBA00004571"/>
    </source>
</evidence>
<evidence type="ECO:0000256" key="5">
    <source>
        <dbReference type="ARBA" id="ARBA00022729"/>
    </source>
</evidence>
<reference evidence="9 10" key="1">
    <citation type="submission" date="2019-06" db="EMBL/GenBank/DDBJ databases">
        <title>Persicimonas caeni gen. nov., sp. nov., a predatory bacterium isolated from solar saltern.</title>
        <authorList>
            <person name="Wang S."/>
        </authorList>
    </citation>
    <scope>NUCLEOTIDE SEQUENCE [LARGE SCALE GENOMIC DNA]</scope>
    <source>
        <strain evidence="9 10">YN101</strain>
    </source>
</reference>
<organism evidence="9 10">
    <name type="scientific">Persicimonas caeni</name>
    <dbReference type="NCBI Taxonomy" id="2292766"/>
    <lineage>
        <taxon>Bacteria</taxon>
        <taxon>Deltaproteobacteria</taxon>
        <taxon>Bradymonadales</taxon>
        <taxon>Bradymonadaceae</taxon>
        <taxon>Persicimonas</taxon>
    </lineage>
</organism>
<keyword evidence="3" id="KW-1134">Transmembrane beta strand</keyword>
<dbReference type="Proteomes" id="UP000315995">
    <property type="component" value="Chromosome"/>
</dbReference>
<evidence type="ECO:0000313" key="10">
    <source>
        <dbReference type="Proteomes" id="UP000315995"/>
    </source>
</evidence>
<evidence type="ECO:0000256" key="6">
    <source>
        <dbReference type="ARBA" id="ARBA00023136"/>
    </source>
</evidence>
<dbReference type="OrthoDB" id="9922at2"/>
<keyword evidence="5 8" id="KW-0732">Signal</keyword>
<evidence type="ECO:0000256" key="7">
    <source>
        <dbReference type="ARBA" id="ARBA00023237"/>
    </source>
</evidence>
<sequence>MICVKRIGAAVLMTIALAVPQTVFGAGFQETTQSGTAVGMVNAGVANPDEPNSSYYNPAAMAFRDGLKVYAGSSLIIPTIDYKPFEGENGDAETDSEFGIFPLPNFHMEYALSENLSAGMGFGLTAPYGLTVDWPNDWRGREVNEFVQIATLSANPNLAYEIGDTGLSIAGGAQIVYSWVELHRDVQLTEDQFVQTELGGDGWGFGGVAAVMYRPTDNLTFGAQYRSRFNVEYKDAEVHFEGEEDTPFYSTFRDNTGTADITFPDALHAGVGYQWNKLFLQFEVGYTIWDTFDVIDVEIDTQGDEEAISGFELENRWENAFAFRLGGQYDVTPTIPVRLGVAYDRSPIPDETVNATLPGNDRIAGSIGAGYKFMENWRVDAAYELVDVMEREIRNDIGPRGIYNAIGHVFTANVGWGYE</sequence>